<accession>A0AAP0K065</accession>
<dbReference type="CDD" id="cd00218">
    <property type="entry name" value="GlcAT-I"/>
    <property type="match status" value="1"/>
</dbReference>
<comment type="cofactor">
    <cofactor evidence="13">
        <name>Mn(2+)</name>
        <dbReference type="ChEBI" id="CHEBI:29035"/>
    </cofactor>
</comment>
<dbReference type="GO" id="GO:0010417">
    <property type="term" value="P:glucuronoxylan biosynthetic process"/>
    <property type="evidence" value="ECO:0007669"/>
    <property type="project" value="TreeGrafter"/>
</dbReference>
<sequence>MASIRRTLPPVARDGARSIQNGDTHLALLPLSKTSHGQSQIKSGGLLTTLFGKMDSHPALYRIQTVLLSVLSQRTSRLPERSKYKGPHWRRAFFHFFLCFMVGIFFGLTPFISTGFSLSLVSKHPSFSFEVISPARKSVQDDGVSSNVLHVMKTESEKNTGAKKKELIDDLSVETQIAQPPSQDELPIYQKPLIVVTPTYVRPFQAYYLNRLAQTLKLVPPPLLWIIVEMSSQSVEMAGILRRSGVMYRHLVCDKNLTDIKDRGVHQINVALSHIELHHLDGIVYFADDDNVYSLDLFEQMREIRRFGTWPVATLIASKNRAILEGPVCSGNQVNGWHTVFNPRGVRRFYAAMTGFSFNSTILWDPKRWHRPTLEPIRLFDIVKEGLKETTFIEQVVEDESQMEGLLNCSRVMVWNLNLEDSVRFYPPSWLIKKNLDVVVPLKEDSVT</sequence>
<dbReference type="EC" id="2.4.-.-" evidence="15"/>
<evidence type="ECO:0000256" key="12">
    <source>
        <dbReference type="PIRSR" id="PIRSR605027-1"/>
    </source>
</evidence>
<dbReference type="PANTHER" id="PTHR10896">
    <property type="entry name" value="GALACTOSYLGALACTOSYLXYLOSYLPROTEIN 3-BETA-GLUCURONOSYLTRANSFERASE BETA-1,3-GLUCURONYLTRANSFERASE"/>
    <property type="match status" value="1"/>
</dbReference>
<dbReference type="InterPro" id="IPR005027">
    <property type="entry name" value="Glyco_trans_43"/>
</dbReference>
<keyword evidence="9 15" id="KW-0472">Membrane</keyword>
<keyword evidence="17" id="KW-1185">Reference proteome</keyword>
<dbReference type="GO" id="GO:0046872">
    <property type="term" value="F:metal ion binding"/>
    <property type="evidence" value="ECO:0007669"/>
    <property type="project" value="UniProtKB-KW"/>
</dbReference>
<evidence type="ECO:0000256" key="13">
    <source>
        <dbReference type="PIRSR" id="PIRSR605027-3"/>
    </source>
</evidence>
<dbReference type="GO" id="GO:0042285">
    <property type="term" value="F:xylosyltransferase activity"/>
    <property type="evidence" value="ECO:0007669"/>
    <property type="project" value="TreeGrafter"/>
</dbReference>
<evidence type="ECO:0000256" key="8">
    <source>
        <dbReference type="ARBA" id="ARBA00023034"/>
    </source>
</evidence>
<dbReference type="Pfam" id="PF03360">
    <property type="entry name" value="Glyco_transf_43"/>
    <property type="match status" value="1"/>
</dbReference>
<keyword evidence="11 15" id="KW-0961">Cell wall biogenesis/degradation</keyword>
<keyword evidence="6 15" id="KW-0735">Signal-anchor</keyword>
<evidence type="ECO:0000256" key="14">
    <source>
        <dbReference type="PIRSR" id="PIRSR605027-4"/>
    </source>
</evidence>
<evidence type="ECO:0000256" key="1">
    <source>
        <dbReference type="ARBA" id="ARBA00004323"/>
    </source>
</evidence>
<evidence type="ECO:0000256" key="5">
    <source>
        <dbReference type="ARBA" id="ARBA00022692"/>
    </source>
</evidence>
<evidence type="ECO:0000256" key="10">
    <source>
        <dbReference type="ARBA" id="ARBA00023180"/>
    </source>
</evidence>
<comment type="subcellular location">
    <subcellularLocation>
        <location evidence="1 15">Golgi apparatus membrane</location>
        <topology evidence="1 15">Single-pass type II membrane protein</topology>
    </subcellularLocation>
</comment>
<evidence type="ECO:0000256" key="15">
    <source>
        <dbReference type="RuleBase" id="RU363127"/>
    </source>
</evidence>
<dbReference type="GO" id="GO:0015018">
    <property type="term" value="F:galactosylgalactosylxylosylprotein 3-beta-glucuronosyltransferase activity"/>
    <property type="evidence" value="ECO:0007669"/>
    <property type="project" value="InterPro"/>
</dbReference>
<keyword evidence="3" id="KW-0328">Glycosyltransferase</keyword>
<keyword evidence="7 15" id="KW-1133">Transmembrane helix</keyword>
<organism evidence="16 17">
    <name type="scientific">Stephania yunnanensis</name>
    <dbReference type="NCBI Taxonomy" id="152371"/>
    <lineage>
        <taxon>Eukaryota</taxon>
        <taxon>Viridiplantae</taxon>
        <taxon>Streptophyta</taxon>
        <taxon>Embryophyta</taxon>
        <taxon>Tracheophyta</taxon>
        <taxon>Spermatophyta</taxon>
        <taxon>Magnoliopsida</taxon>
        <taxon>Ranunculales</taxon>
        <taxon>Menispermaceae</taxon>
        <taxon>Menispermoideae</taxon>
        <taxon>Cissampelideae</taxon>
        <taxon>Stephania</taxon>
    </lineage>
</organism>
<evidence type="ECO:0000256" key="2">
    <source>
        <dbReference type="ARBA" id="ARBA00007706"/>
    </source>
</evidence>
<dbReference type="GO" id="GO:0071555">
    <property type="term" value="P:cell wall organization"/>
    <property type="evidence" value="ECO:0007669"/>
    <property type="project" value="UniProtKB-KW"/>
</dbReference>
<evidence type="ECO:0000256" key="4">
    <source>
        <dbReference type="ARBA" id="ARBA00022679"/>
    </source>
</evidence>
<protein>
    <recommendedName>
        <fullName evidence="15">Glycosyltransferases</fullName>
        <ecNumber evidence="15">2.4.-.-</ecNumber>
    </recommendedName>
</protein>
<keyword evidence="8 15" id="KW-0333">Golgi apparatus</keyword>
<evidence type="ECO:0000313" key="17">
    <source>
        <dbReference type="Proteomes" id="UP001420932"/>
    </source>
</evidence>
<feature type="binding site" evidence="13">
    <location>
        <position position="290"/>
    </location>
    <ligand>
        <name>Mn(2+)</name>
        <dbReference type="ChEBI" id="CHEBI:29035"/>
    </ligand>
</feature>
<evidence type="ECO:0000256" key="9">
    <source>
        <dbReference type="ARBA" id="ARBA00023136"/>
    </source>
</evidence>
<dbReference type="SUPFAM" id="SSF53448">
    <property type="entry name" value="Nucleotide-diphospho-sugar transferases"/>
    <property type="match status" value="1"/>
</dbReference>
<evidence type="ECO:0000256" key="7">
    <source>
        <dbReference type="ARBA" id="ARBA00022989"/>
    </source>
</evidence>
<dbReference type="FunFam" id="3.90.550.10:FF:000064">
    <property type="entry name" value="Glycosyltransferases"/>
    <property type="match status" value="1"/>
</dbReference>
<gene>
    <name evidence="16" type="ORF">Syun_012098</name>
</gene>
<feature type="site" description="Interaction with galactose moiety of substrate glycoprotein" evidence="14">
    <location>
        <position position="325"/>
    </location>
</feature>
<comment type="caution">
    <text evidence="16">The sequence shown here is derived from an EMBL/GenBank/DDBJ whole genome shotgun (WGS) entry which is preliminary data.</text>
</comment>
<name>A0AAP0K065_9MAGN</name>
<comment type="similarity">
    <text evidence="2 15">Belongs to the glycosyltransferase 43 family.</text>
</comment>
<proteinExistence type="inferred from homology"/>
<feature type="active site" description="Proton donor/acceptor" evidence="12">
    <location>
        <position position="389"/>
    </location>
</feature>
<dbReference type="GO" id="GO:0009834">
    <property type="term" value="P:plant-type secondary cell wall biogenesis"/>
    <property type="evidence" value="ECO:0007669"/>
    <property type="project" value="TreeGrafter"/>
</dbReference>
<keyword evidence="13" id="KW-0464">Manganese</keyword>
<keyword evidence="13" id="KW-0479">Metal-binding</keyword>
<feature type="transmembrane region" description="Helical" evidence="15">
    <location>
        <begin position="92"/>
        <end position="112"/>
    </location>
</feature>
<evidence type="ECO:0000313" key="16">
    <source>
        <dbReference type="EMBL" id="KAK9142698.1"/>
    </source>
</evidence>
<dbReference type="EMBL" id="JBBNAF010000005">
    <property type="protein sequence ID" value="KAK9142698.1"/>
    <property type="molecule type" value="Genomic_DNA"/>
</dbReference>
<comment type="function">
    <text evidence="15">Involved in the synthesis of glucuronoxylan hemicellulose in secondary cell walls.</text>
</comment>
<evidence type="ECO:0000256" key="6">
    <source>
        <dbReference type="ARBA" id="ARBA00022968"/>
    </source>
</evidence>
<evidence type="ECO:0000256" key="3">
    <source>
        <dbReference type="ARBA" id="ARBA00022676"/>
    </source>
</evidence>
<keyword evidence="10" id="KW-0325">Glycoprotein</keyword>
<dbReference type="Proteomes" id="UP001420932">
    <property type="component" value="Unassembled WGS sequence"/>
</dbReference>
<evidence type="ECO:0000256" key="11">
    <source>
        <dbReference type="ARBA" id="ARBA00023316"/>
    </source>
</evidence>
<dbReference type="PANTHER" id="PTHR10896:SF20">
    <property type="entry name" value="BETA-1,4-XYLOSYLTRANSFERASE IRX9L-RELATED"/>
    <property type="match status" value="1"/>
</dbReference>
<keyword evidence="5 15" id="KW-0812">Transmembrane</keyword>
<dbReference type="Gene3D" id="3.90.550.10">
    <property type="entry name" value="Spore Coat Polysaccharide Biosynthesis Protein SpsA, Chain A"/>
    <property type="match status" value="1"/>
</dbReference>
<reference evidence="16 17" key="1">
    <citation type="submission" date="2024-01" db="EMBL/GenBank/DDBJ databases">
        <title>Genome assemblies of Stephania.</title>
        <authorList>
            <person name="Yang L."/>
        </authorList>
    </citation>
    <scope>NUCLEOTIDE SEQUENCE [LARGE SCALE GENOMIC DNA]</scope>
    <source>
        <strain evidence="16">YNDBR</strain>
        <tissue evidence="16">Leaf</tissue>
    </source>
</reference>
<dbReference type="InterPro" id="IPR029044">
    <property type="entry name" value="Nucleotide-diphossugar_trans"/>
</dbReference>
<dbReference type="GO" id="GO:0000139">
    <property type="term" value="C:Golgi membrane"/>
    <property type="evidence" value="ECO:0007669"/>
    <property type="project" value="UniProtKB-SubCell"/>
</dbReference>
<dbReference type="AlphaFoldDB" id="A0AAP0K065"/>
<keyword evidence="4 15" id="KW-0808">Transferase</keyword>